<dbReference type="InterPro" id="IPR036412">
    <property type="entry name" value="HAD-like_sf"/>
</dbReference>
<name>A0A1X7VND8_AMPQE</name>
<dbReference type="PANTHER" id="PTHR12103:SF15">
    <property type="entry name" value="CYTOSOLIC PURINE 5'-NUCLEOTIDASE"/>
    <property type="match status" value="1"/>
</dbReference>
<dbReference type="EnsemblMetazoa" id="Aqu2.1.41916_001">
    <property type="protein sequence ID" value="Aqu2.1.41916_001"/>
    <property type="gene ID" value="Aqu2.1.41916"/>
</dbReference>
<dbReference type="Gene3D" id="3.40.50.1000">
    <property type="entry name" value="HAD superfamily/HAD-like"/>
    <property type="match status" value="1"/>
</dbReference>
<keyword evidence="3" id="KW-0378">Hydrolase</keyword>
<dbReference type="STRING" id="400682.A0A1X7VND8"/>
<dbReference type="PANTHER" id="PTHR12103">
    <property type="entry name" value="5'-NUCLEOTIDASE DOMAIN-CONTAINING"/>
    <property type="match status" value="1"/>
</dbReference>
<evidence type="ECO:0000313" key="8">
    <source>
        <dbReference type="Proteomes" id="UP000007879"/>
    </source>
</evidence>
<reference evidence="8" key="1">
    <citation type="journal article" date="2010" name="Nature">
        <title>The Amphimedon queenslandica genome and the evolution of animal complexity.</title>
        <authorList>
            <person name="Srivastava M."/>
            <person name="Simakov O."/>
            <person name="Chapman J."/>
            <person name="Fahey B."/>
            <person name="Gauthier M.E."/>
            <person name="Mitros T."/>
            <person name="Richards G.S."/>
            <person name="Conaco C."/>
            <person name="Dacre M."/>
            <person name="Hellsten U."/>
            <person name="Larroux C."/>
            <person name="Putnam N.H."/>
            <person name="Stanke M."/>
            <person name="Adamska M."/>
            <person name="Darling A."/>
            <person name="Degnan S.M."/>
            <person name="Oakley T.H."/>
            <person name="Plachetzki D.C."/>
            <person name="Zhai Y."/>
            <person name="Adamski M."/>
            <person name="Calcino A."/>
            <person name="Cummins S.F."/>
            <person name="Goodstein D.M."/>
            <person name="Harris C."/>
            <person name="Jackson D.J."/>
            <person name="Leys S.P."/>
            <person name="Shu S."/>
            <person name="Woodcroft B.J."/>
            <person name="Vervoort M."/>
            <person name="Kosik K.S."/>
            <person name="Manning G."/>
            <person name="Degnan B.M."/>
            <person name="Rokhsar D.S."/>
        </authorList>
    </citation>
    <scope>NUCLEOTIDE SEQUENCE [LARGE SCALE GENOMIC DNA]</scope>
</reference>
<dbReference type="EnsemblMetazoa" id="XM_003383262.3">
    <property type="protein sequence ID" value="XP_003383310.2"/>
    <property type="gene ID" value="LOC100632230"/>
</dbReference>
<evidence type="ECO:0000256" key="4">
    <source>
        <dbReference type="ARBA" id="ARBA00022842"/>
    </source>
</evidence>
<feature type="binding site" evidence="6">
    <location>
        <position position="62"/>
    </location>
    <ligand>
        <name>Mg(2+)</name>
        <dbReference type="ChEBI" id="CHEBI:18420"/>
    </ligand>
</feature>
<feature type="active site" description="Proton donor" evidence="5">
    <location>
        <position position="64"/>
    </location>
</feature>
<accession>A0A1X7VND8</accession>
<dbReference type="Pfam" id="PF05761">
    <property type="entry name" value="5_nucleotid"/>
    <property type="match status" value="1"/>
</dbReference>
<comment type="similarity">
    <text evidence="1">Belongs to the 5'(3')-deoxyribonucleotidase family.</text>
</comment>
<dbReference type="FunCoup" id="A0A1X7VND8">
    <property type="interactions" value="209"/>
</dbReference>
<dbReference type="eggNOG" id="KOG2469">
    <property type="taxonomic scope" value="Eukaryota"/>
</dbReference>
<dbReference type="OrthoDB" id="10252832at2759"/>
<dbReference type="SUPFAM" id="SSF56784">
    <property type="entry name" value="HAD-like"/>
    <property type="match status" value="1"/>
</dbReference>
<protein>
    <recommendedName>
        <fullName evidence="9">5'-nucleotidase</fullName>
    </recommendedName>
</protein>
<feature type="binding site" evidence="6">
    <location>
        <position position="361"/>
    </location>
    <ligand>
        <name>Mg(2+)</name>
        <dbReference type="ChEBI" id="CHEBI:18420"/>
    </ligand>
</feature>
<dbReference type="InterPro" id="IPR023214">
    <property type="entry name" value="HAD_sf"/>
</dbReference>
<dbReference type="Proteomes" id="UP000007879">
    <property type="component" value="Unassembled WGS sequence"/>
</dbReference>
<keyword evidence="4 6" id="KW-0460">Magnesium</keyword>
<evidence type="ECO:0000256" key="3">
    <source>
        <dbReference type="ARBA" id="ARBA00022801"/>
    </source>
</evidence>
<comment type="cofactor">
    <cofactor evidence="6">
        <name>Mg(2+)</name>
        <dbReference type="ChEBI" id="CHEBI:18420"/>
    </cofactor>
    <text evidence="6">Binds 1 Mg(2+) ion per subunit.</text>
</comment>
<feature type="binding site" evidence="6">
    <location>
        <position position="64"/>
    </location>
    <ligand>
        <name>GMP</name>
        <dbReference type="ChEBI" id="CHEBI:58115"/>
    </ligand>
</feature>
<evidence type="ECO:0000256" key="2">
    <source>
        <dbReference type="ARBA" id="ARBA00022723"/>
    </source>
</evidence>
<evidence type="ECO:0000256" key="1">
    <source>
        <dbReference type="ARBA" id="ARBA00009589"/>
    </source>
</evidence>
<dbReference type="PIRSF" id="PIRSF017434">
    <property type="entry name" value="Purine_5'-nucleotidase"/>
    <property type="match status" value="1"/>
</dbReference>
<evidence type="ECO:0000256" key="5">
    <source>
        <dbReference type="PIRSR" id="PIRSR017434-1"/>
    </source>
</evidence>
<keyword evidence="8" id="KW-1185">Reference proteome</keyword>
<gene>
    <name evidence="7" type="primary">100632230</name>
</gene>
<sequence length="558" mass="63787">MMMAAENGSASVISDDHLKKLVDSCKRNKQDRSLTELAKDREGRVFVNRSISMDKIKYIGFDMDHTLVVYRSPEYDKLAYQLAVQRLVSIGYPRSIENIIYDEVFALRGLFFDRRYGNILKLDSFGNILSCYHGFSALSVSEIRNYYPNKYVQVNHDRLFSLETLFHTPETFLLSALVHFFDAHPQYTRIEEGSDQYTGVKNGDVIITYRMIQQDVRTAIDWAHIEGDLKKLTLENLPLYVKRDPRLPRCIERLRQSGKKLFIATNSGYEYTSKIMSYLFQLPDVTREWKTYFDYIIVDAKKPLFFQEGSMLREVDESTGSLRLGRFAGELTPGKVFSGGSSDAFCKIAGAQGKEVLYVGDHIFGDIIKSKKEQAFRTFLVIPELITEITTFENAKGLLTRIQNLEFLLSEMYHDERSSVKESVQDLPSIDAIRTAIRDTSQMIEDSYPHSLGSLLRCGSRLTYFANQVSRFADLYSSSCVNLVNYPDHYLFSSPHQLMAHETASTEEEDSSVSPKLLGSGFNHKKKRNIKRNVSATVGLDLDIEDDDIDGFISNDKN</sequence>
<keyword evidence="2 6" id="KW-0479">Metal-binding</keyword>
<evidence type="ECO:0000313" key="7">
    <source>
        <dbReference type="EnsemblMetazoa" id="Aqu2.1.41916_001"/>
    </source>
</evidence>
<feature type="active site" description="Nucleophile" evidence="5">
    <location>
        <position position="62"/>
    </location>
</feature>
<dbReference type="CDD" id="cd07522">
    <property type="entry name" value="HAD_cN-II"/>
    <property type="match status" value="1"/>
</dbReference>
<evidence type="ECO:0008006" key="9">
    <source>
        <dbReference type="Google" id="ProtNLM"/>
    </source>
</evidence>
<organism evidence="7">
    <name type="scientific">Amphimedon queenslandica</name>
    <name type="common">Sponge</name>
    <dbReference type="NCBI Taxonomy" id="400682"/>
    <lineage>
        <taxon>Eukaryota</taxon>
        <taxon>Metazoa</taxon>
        <taxon>Porifera</taxon>
        <taxon>Demospongiae</taxon>
        <taxon>Heteroscleromorpha</taxon>
        <taxon>Haplosclerida</taxon>
        <taxon>Niphatidae</taxon>
        <taxon>Amphimedon</taxon>
    </lineage>
</organism>
<dbReference type="InParanoid" id="A0A1X7VND8"/>
<dbReference type="GO" id="GO:0046037">
    <property type="term" value="P:GMP metabolic process"/>
    <property type="evidence" value="ECO:0007669"/>
    <property type="project" value="UniProtKB-ARBA"/>
</dbReference>
<evidence type="ECO:0000256" key="6">
    <source>
        <dbReference type="PIRSR" id="PIRSR017434-2"/>
    </source>
</evidence>
<dbReference type="NCBIfam" id="TIGR02244">
    <property type="entry name" value="HAD-IG-Ncltidse"/>
    <property type="match status" value="1"/>
</dbReference>
<dbReference type="GO" id="GO:0008253">
    <property type="term" value="F:5'-nucleotidase activity"/>
    <property type="evidence" value="ECO:0007669"/>
    <property type="project" value="TreeGrafter"/>
</dbReference>
<dbReference type="AlphaFoldDB" id="A0A1X7VND8"/>
<dbReference type="FunFam" id="3.40.50.1000:FF:000021">
    <property type="entry name" value="NT5C2 isoform 1"/>
    <property type="match status" value="1"/>
</dbReference>
<proteinExistence type="inferred from homology"/>
<reference evidence="7" key="2">
    <citation type="submission" date="2017-05" db="UniProtKB">
        <authorList>
            <consortium name="EnsemblMetazoa"/>
        </authorList>
    </citation>
    <scope>IDENTIFICATION</scope>
</reference>
<dbReference type="KEGG" id="aqu:100632230"/>
<dbReference type="InterPro" id="IPR008380">
    <property type="entry name" value="HAD-SF_hydro_IG_5-nucl"/>
</dbReference>
<dbReference type="InterPro" id="IPR016695">
    <property type="entry name" value="Pur_nucleotidase"/>
</dbReference>
<dbReference type="GO" id="GO:0046872">
    <property type="term" value="F:metal ion binding"/>
    <property type="evidence" value="ECO:0007669"/>
    <property type="project" value="UniProtKB-KW"/>
</dbReference>